<name>A0A4Z2EEI6_9TELE</name>
<reference evidence="4 5" key="1">
    <citation type="submission" date="2019-03" db="EMBL/GenBank/DDBJ databases">
        <title>First draft genome of Liparis tanakae, snailfish: a comprehensive survey of snailfish specific genes.</title>
        <authorList>
            <person name="Kim W."/>
            <person name="Song I."/>
            <person name="Jeong J.-H."/>
            <person name="Kim D."/>
            <person name="Kim S."/>
            <person name="Ryu S."/>
            <person name="Song J.Y."/>
            <person name="Lee S.K."/>
        </authorList>
    </citation>
    <scope>NUCLEOTIDE SEQUENCE [LARGE SCALE GENOMIC DNA]</scope>
    <source>
        <tissue evidence="4">Muscle</tissue>
    </source>
</reference>
<dbReference type="GO" id="GO:0016787">
    <property type="term" value="F:hydrolase activity"/>
    <property type="evidence" value="ECO:0007669"/>
    <property type="project" value="UniProtKB-KW"/>
</dbReference>
<dbReference type="EMBL" id="SRLO01008760">
    <property type="protein sequence ID" value="TNN27175.1"/>
    <property type="molecule type" value="Genomic_DNA"/>
</dbReference>
<keyword evidence="5" id="KW-1185">Reference proteome</keyword>
<feature type="transmembrane region" description="Helical" evidence="3">
    <location>
        <begin position="20"/>
        <end position="37"/>
    </location>
</feature>
<accession>A0A4Z2EEI6</accession>
<evidence type="ECO:0000256" key="2">
    <source>
        <dbReference type="ARBA" id="ARBA00022801"/>
    </source>
</evidence>
<organism evidence="4 5">
    <name type="scientific">Liparis tanakae</name>
    <name type="common">Tanaka's snailfish</name>
    <dbReference type="NCBI Taxonomy" id="230148"/>
    <lineage>
        <taxon>Eukaryota</taxon>
        <taxon>Metazoa</taxon>
        <taxon>Chordata</taxon>
        <taxon>Craniata</taxon>
        <taxon>Vertebrata</taxon>
        <taxon>Euteleostomi</taxon>
        <taxon>Actinopterygii</taxon>
        <taxon>Neopterygii</taxon>
        <taxon>Teleostei</taxon>
        <taxon>Neoteleostei</taxon>
        <taxon>Acanthomorphata</taxon>
        <taxon>Eupercaria</taxon>
        <taxon>Perciformes</taxon>
        <taxon>Cottioidei</taxon>
        <taxon>Cottales</taxon>
        <taxon>Liparidae</taxon>
        <taxon>Liparis</taxon>
    </lineage>
</organism>
<proteinExistence type="inferred from homology"/>
<protein>
    <submittedName>
        <fullName evidence="4">Ectonucleoside triphosphate diphosphohydrolase 2</fullName>
    </submittedName>
</protein>
<sequence length="118" mass="12905">MSVAEMTQKTKQKEKYMKNVCAVSNFVQVLLLQGYGFDERSLPDVSFQKKAGGASVGWALGCMLTLSSLVPAERLGVMKALPPGPWAGLLFLFVALLLAALGYLVMLYRTTRCKEDVV</sequence>
<evidence type="ECO:0000313" key="4">
    <source>
        <dbReference type="EMBL" id="TNN27175.1"/>
    </source>
</evidence>
<keyword evidence="2 4" id="KW-0378">Hydrolase</keyword>
<feature type="transmembrane region" description="Helical" evidence="3">
    <location>
        <begin position="86"/>
        <end position="108"/>
    </location>
</feature>
<keyword evidence="3" id="KW-1133">Transmembrane helix</keyword>
<comment type="caution">
    <text evidence="4">The sequence shown here is derived from an EMBL/GenBank/DDBJ whole genome shotgun (WGS) entry which is preliminary data.</text>
</comment>
<dbReference type="OrthoDB" id="6372431at2759"/>
<keyword evidence="3" id="KW-0472">Membrane</keyword>
<dbReference type="Proteomes" id="UP000314294">
    <property type="component" value="Unassembled WGS sequence"/>
</dbReference>
<dbReference type="Gene3D" id="3.30.420.40">
    <property type="match status" value="1"/>
</dbReference>
<comment type="similarity">
    <text evidence="1">Belongs to the GDA1/CD39 NTPase family.</text>
</comment>
<evidence type="ECO:0000256" key="3">
    <source>
        <dbReference type="SAM" id="Phobius"/>
    </source>
</evidence>
<dbReference type="Gene3D" id="3.30.420.150">
    <property type="entry name" value="Exopolyphosphatase. Domain 2"/>
    <property type="match status" value="1"/>
</dbReference>
<evidence type="ECO:0000256" key="1">
    <source>
        <dbReference type="ARBA" id="ARBA00009283"/>
    </source>
</evidence>
<dbReference type="Pfam" id="PF01150">
    <property type="entry name" value="GDA1_CD39"/>
    <property type="match status" value="1"/>
</dbReference>
<dbReference type="AlphaFoldDB" id="A0A4Z2EEI6"/>
<gene>
    <name evidence="4" type="primary">ENTPD2_0</name>
    <name evidence="4" type="ORF">EYF80_062683</name>
</gene>
<keyword evidence="3" id="KW-0812">Transmembrane</keyword>
<dbReference type="InterPro" id="IPR000407">
    <property type="entry name" value="GDA1_CD39_NTPase"/>
</dbReference>
<evidence type="ECO:0000313" key="5">
    <source>
        <dbReference type="Proteomes" id="UP000314294"/>
    </source>
</evidence>